<dbReference type="InterPro" id="IPR001810">
    <property type="entry name" value="F-box_dom"/>
</dbReference>
<dbReference type="PANTHER" id="PTHR12480">
    <property type="entry name" value="ARGININE DEMETHYLASE AND LYSYL-HYDROXYLASE JMJD"/>
    <property type="match status" value="1"/>
</dbReference>
<organism evidence="4 5">
    <name type="scientific">Cyanidium caldarium</name>
    <name type="common">Red alga</name>
    <dbReference type="NCBI Taxonomy" id="2771"/>
    <lineage>
        <taxon>Eukaryota</taxon>
        <taxon>Rhodophyta</taxon>
        <taxon>Bangiophyceae</taxon>
        <taxon>Cyanidiales</taxon>
        <taxon>Cyanidiaceae</taxon>
        <taxon>Cyanidium</taxon>
    </lineage>
</organism>
<feature type="domain" description="F-box" evidence="2">
    <location>
        <begin position="36"/>
        <end position="82"/>
    </location>
</feature>
<evidence type="ECO:0000313" key="4">
    <source>
        <dbReference type="EMBL" id="KAK4537070.1"/>
    </source>
</evidence>
<dbReference type="Proteomes" id="UP001301350">
    <property type="component" value="Unassembled WGS sequence"/>
</dbReference>
<feature type="region of interest" description="Disordered" evidence="1">
    <location>
        <begin position="516"/>
        <end position="566"/>
    </location>
</feature>
<accession>A0AAV9IYA1</accession>
<dbReference type="Gene3D" id="2.60.120.650">
    <property type="entry name" value="Cupin"/>
    <property type="match status" value="1"/>
</dbReference>
<reference evidence="4 5" key="1">
    <citation type="submission" date="2022-07" db="EMBL/GenBank/DDBJ databases">
        <title>Genome-wide signatures of adaptation to extreme environments.</title>
        <authorList>
            <person name="Cho C.H."/>
            <person name="Yoon H.S."/>
        </authorList>
    </citation>
    <scope>NUCLEOTIDE SEQUENCE [LARGE SCALE GENOMIC DNA]</scope>
    <source>
        <strain evidence="4 5">DBV 063 E5</strain>
    </source>
</reference>
<evidence type="ECO:0000259" key="2">
    <source>
        <dbReference type="PROSITE" id="PS50181"/>
    </source>
</evidence>
<keyword evidence="5" id="KW-1185">Reference proteome</keyword>
<evidence type="ECO:0000313" key="5">
    <source>
        <dbReference type="Proteomes" id="UP001301350"/>
    </source>
</evidence>
<dbReference type="InterPro" id="IPR041667">
    <property type="entry name" value="Cupin_8"/>
</dbReference>
<sequence>MRLRVRPLGDAYVGPSENSEQVDYASQFVVDRRKSLGWISVLPDELILAIINQLPVADLARLSGASLAAHAFANSGNGWKEAVLDAYEKEVGENADSSFPLGDTWRARFQAHVASDGSRHPRKRPRLASRQVVLYSDVLAHLERCARGGVPEEWLSYSNIPRCHGLTAAEFQRRYESSNVPVVITDAARQWPSLEWLHEQCGETRFRLGHREWPLPAYLRYARAMTDCYTDDALLYLFDCRFGEKVPELAQAYTPPRCLDTPDLFALLGEQHRPDYRWLIVGPPRSGSTFHQDPNGTSAWNAVICGRKKWVLLPPGELAPPGVRVMVDADGSRHVLGPATVYEWFVNHYDEMCERRQALRAIETVVNAGEVLFVPRGWWHCAMNLEPVGEWDDGVGVALTQNFCNAVNLPHVLQFLRHSPANVSGVPLARRATLYSEFVQVLQRDCPEMLADAQRRLAALDVRRARSKPSSPFRFGFAAPATSSPPLARETHPDRHLLQAESGLAVVDELTLVAGGQRRSRDAVNGEHRRPRGALLAESKRAPRRRRVARGEFAQPVRKGGSGHAR</sequence>
<protein>
    <recommendedName>
        <fullName evidence="6">JmjC domain-containing protein</fullName>
    </recommendedName>
</protein>
<name>A0AAV9IYA1_CYACA</name>
<dbReference type="Pfam" id="PF13621">
    <property type="entry name" value="Cupin_8"/>
    <property type="match status" value="1"/>
</dbReference>
<feature type="domain" description="JmjC" evidence="3">
    <location>
        <begin position="244"/>
        <end position="420"/>
    </location>
</feature>
<dbReference type="SUPFAM" id="SSF81383">
    <property type="entry name" value="F-box domain"/>
    <property type="match status" value="1"/>
</dbReference>
<evidence type="ECO:0000259" key="3">
    <source>
        <dbReference type="PROSITE" id="PS51184"/>
    </source>
</evidence>
<dbReference type="SMART" id="SM00558">
    <property type="entry name" value="JmjC"/>
    <property type="match status" value="1"/>
</dbReference>
<dbReference type="EMBL" id="JANCYW010000011">
    <property type="protein sequence ID" value="KAK4537070.1"/>
    <property type="molecule type" value="Genomic_DNA"/>
</dbReference>
<gene>
    <name evidence="4" type="ORF">CDCA_CDCA11G3095</name>
</gene>
<feature type="compositionally biased region" description="Basic and acidic residues" evidence="1">
    <location>
        <begin position="519"/>
        <end position="528"/>
    </location>
</feature>
<dbReference type="PROSITE" id="PS51184">
    <property type="entry name" value="JMJC"/>
    <property type="match status" value="1"/>
</dbReference>
<dbReference type="PROSITE" id="PS50181">
    <property type="entry name" value="FBOX"/>
    <property type="match status" value="1"/>
</dbReference>
<evidence type="ECO:0000256" key="1">
    <source>
        <dbReference type="SAM" id="MobiDB-lite"/>
    </source>
</evidence>
<dbReference type="InterPro" id="IPR036047">
    <property type="entry name" value="F-box-like_dom_sf"/>
</dbReference>
<evidence type="ECO:0008006" key="6">
    <source>
        <dbReference type="Google" id="ProtNLM"/>
    </source>
</evidence>
<comment type="caution">
    <text evidence="4">The sequence shown here is derived from an EMBL/GenBank/DDBJ whole genome shotgun (WGS) entry which is preliminary data.</text>
</comment>
<dbReference type="AlphaFoldDB" id="A0AAV9IYA1"/>
<dbReference type="InterPro" id="IPR050910">
    <property type="entry name" value="JMJD6_ArgDemeth/LysHydrox"/>
</dbReference>
<dbReference type="CDD" id="cd09917">
    <property type="entry name" value="F-box_SF"/>
    <property type="match status" value="1"/>
</dbReference>
<dbReference type="SUPFAM" id="SSF51197">
    <property type="entry name" value="Clavaminate synthase-like"/>
    <property type="match status" value="1"/>
</dbReference>
<proteinExistence type="predicted"/>
<dbReference type="InterPro" id="IPR003347">
    <property type="entry name" value="JmjC_dom"/>
</dbReference>